<dbReference type="Proteomes" id="UP000053097">
    <property type="component" value="Unassembled WGS sequence"/>
</dbReference>
<evidence type="ECO:0000313" key="2">
    <source>
        <dbReference type="EMBL" id="RLU22184.1"/>
    </source>
</evidence>
<evidence type="ECO:0000313" key="1">
    <source>
        <dbReference type="EMBL" id="EZA61841.1"/>
    </source>
</evidence>
<dbReference type="CDD" id="cd16021">
    <property type="entry name" value="ALP_like"/>
    <property type="match status" value="1"/>
</dbReference>
<dbReference type="EMBL" id="QOIP01000006">
    <property type="protein sequence ID" value="RLU22184.1"/>
    <property type="molecule type" value="Genomic_DNA"/>
</dbReference>
<name>A0A026X1E7_OOCBI</name>
<dbReference type="FunFam" id="3.40.720.10:FF:000017">
    <property type="entry name" value="Predicted protein"/>
    <property type="match status" value="1"/>
</dbReference>
<dbReference type="OMA" id="YKVRFGR"/>
<dbReference type="OrthoDB" id="413313at2759"/>
<dbReference type="EMBL" id="KK107039">
    <property type="protein sequence ID" value="EZA61841.1"/>
    <property type="molecule type" value="Genomic_DNA"/>
</dbReference>
<dbReference type="PANTHER" id="PTHR10974">
    <property type="entry name" value="FI08016P-RELATED"/>
    <property type="match status" value="1"/>
</dbReference>
<dbReference type="PANTHER" id="PTHR10974:SF73">
    <property type="entry name" value="FI21235P1"/>
    <property type="match status" value="1"/>
</dbReference>
<proteinExistence type="predicted"/>
<gene>
    <name evidence="2" type="ORF">DMN91_006565</name>
    <name evidence="1" type="ORF">X777_04652</name>
</gene>
<sequence length="648" mass="74668">MRVTTYHFRRCIIIVLSTALLFCIIQVIRTELGFNDPDLSNLEKLMHISQLIKESEQSYVGEGVVACKLPQLNISSPEIMKFIHDVPPLSCGPEDWVTVDGSRLVITNKAKAKYGRITCTFSEIVRTDDYHTKELNAIEADDFYTLTDSDFADVKCKSKSGDVWQSVLPGVKRDPRVKRQYTWDNVPDTGLKLNVLMFGFDSLSRNTFIRKLPKTYRLIKHQLDALVLEGYNIVGDGTPQALIPILTGKIELELPETRKRMGAKASYVNVYPMIWSKYKEHGYITGFMEDVPHIGTFTYRLKGFDEQPTHHYMRTYYLAASTYFRKYNKFCVAGIPRHKVMMNYIKTIFDAYKQQPKFVFGFHGELSHDSYNDIGVVDDDLHSWVSDLHDHGHLNNTILILMSDHGHRFADIRNTLQGKQEERLPFFSFIFPPWFKQVHPQAYANFVYNTQYLTSPFDVHKTLETILNFDTPKDGDRRQRAISLFDKVPLDRTCADAFIEPHWCACLSWKEISIDDTNAVAAANYFVQFLNDYTADHRDICATLHLDEILWAAKLIPTKGLLDFRKSGDQDGFIGDFSAKTKVTTDIYQLKVKTVPGGALFEVSIVYDLTRNIFRTKISDVSRINMYGNQARCVENSLFHLRKYCYCK</sequence>
<dbReference type="Proteomes" id="UP000279307">
    <property type="component" value="Chromosome 6"/>
</dbReference>
<keyword evidence="3" id="KW-1185">Reference proteome</keyword>
<protein>
    <submittedName>
        <fullName evidence="1">Uncharacterized protein</fullName>
    </submittedName>
</protein>
<dbReference type="STRING" id="2015173.A0A026X1E7"/>
<reference evidence="2" key="2">
    <citation type="journal article" date="2018" name="Genome Res.">
        <title>The genomic architecture and molecular evolution of ant odorant receptors.</title>
        <authorList>
            <person name="McKenzie S.K."/>
            <person name="Kronauer D.J.C."/>
        </authorList>
    </citation>
    <scope>NUCLEOTIDE SEQUENCE [LARGE SCALE GENOMIC DNA]</scope>
    <source>
        <strain evidence="2">Clonal line C1</strain>
    </source>
</reference>
<dbReference type="AlphaFoldDB" id="A0A026X1E7"/>
<dbReference type="InterPro" id="IPR017850">
    <property type="entry name" value="Alkaline_phosphatase_core_sf"/>
</dbReference>
<accession>A0A026X1E7</accession>
<dbReference type="InterPro" id="IPR004245">
    <property type="entry name" value="DUF229"/>
</dbReference>
<dbReference type="SUPFAM" id="SSF53649">
    <property type="entry name" value="Alkaline phosphatase-like"/>
    <property type="match status" value="1"/>
</dbReference>
<evidence type="ECO:0000313" key="3">
    <source>
        <dbReference type="Proteomes" id="UP000053097"/>
    </source>
</evidence>
<dbReference type="Pfam" id="PF02995">
    <property type="entry name" value="DUF229"/>
    <property type="match status" value="1"/>
</dbReference>
<dbReference type="Gene3D" id="3.40.720.10">
    <property type="entry name" value="Alkaline Phosphatase, subunit A"/>
    <property type="match status" value="1"/>
</dbReference>
<organism evidence="1 3">
    <name type="scientific">Ooceraea biroi</name>
    <name type="common">Clonal raider ant</name>
    <name type="synonym">Cerapachys biroi</name>
    <dbReference type="NCBI Taxonomy" id="2015173"/>
    <lineage>
        <taxon>Eukaryota</taxon>
        <taxon>Metazoa</taxon>
        <taxon>Ecdysozoa</taxon>
        <taxon>Arthropoda</taxon>
        <taxon>Hexapoda</taxon>
        <taxon>Insecta</taxon>
        <taxon>Pterygota</taxon>
        <taxon>Neoptera</taxon>
        <taxon>Endopterygota</taxon>
        <taxon>Hymenoptera</taxon>
        <taxon>Apocrita</taxon>
        <taxon>Aculeata</taxon>
        <taxon>Formicoidea</taxon>
        <taxon>Formicidae</taxon>
        <taxon>Dorylinae</taxon>
        <taxon>Ooceraea</taxon>
    </lineage>
</organism>
<dbReference type="GO" id="GO:0005615">
    <property type="term" value="C:extracellular space"/>
    <property type="evidence" value="ECO:0007669"/>
    <property type="project" value="TreeGrafter"/>
</dbReference>
<reference evidence="2" key="3">
    <citation type="submission" date="2018-07" db="EMBL/GenBank/DDBJ databases">
        <authorList>
            <person name="Mckenzie S.K."/>
            <person name="Kronauer D.J.C."/>
        </authorList>
    </citation>
    <scope>NUCLEOTIDE SEQUENCE</scope>
    <source>
        <strain evidence="2">Clonal line C1</strain>
    </source>
</reference>
<reference evidence="1 3" key="1">
    <citation type="journal article" date="2014" name="Curr. Biol.">
        <title>The genome of the clonal raider ant Cerapachys biroi.</title>
        <authorList>
            <person name="Oxley P.R."/>
            <person name="Ji L."/>
            <person name="Fetter-Pruneda I."/>
            <person name="McKenzie S.K."/>
            <person name="Li C."/>
            <person name="Hu H."/>
            <person name="Zhang G."/>
            <person name="Kronauer D.J."/>
        </authorList>
    </citation>
    <scope>NUCLEOTIDE SEQUENCE [LARGE SCALE GENOMIC DNA]</scope>
</reference>